<dbReference type="GO" id="GO:0047470">
    <property type="term" value="F:(1,4)-alpha-D-glucan 1-alpha-D-glucosylmutase activity"/>
    <property type="evidence" value="ECO:0007669"/>
    <property type="project" value="UniProtKB-EC"/>
</dbReference>
<dbReference type="Pfam" id="PF00128">
    <property type="entry name" value="Alpha-amylase"/>
    <property type="match status" value="1"/>
</dbReference>
<dbReference type="Gene3D" id="3.30.1590.10">
    <property type="entry name" value="Maltooligosyl trehalose synthase, domain 2"/>
    <property type="match status" value="1"/>
</dbReference>
<dbReference type="SMART" id="SM00642">
    <property type="entry name" value="Aamy"/>
    <property type="match status" value="1"/>
</dbReference>
<name>A0ABW0IQ76_9HYPH</name>
<sequence>MQSTYRLQFHRGFPFSAALGLAGYLRRLGVSHVYSSPILAARAGSLHGYDVISYDDINPELGGADDFRAMAEAFRREGIGVIIDIVPNHVAVGGDDNAMWLDLLKRGQDSIYARWFDVDFDERDPVLAGRIHVPFLGEPFNDALDQGKLVVVEDPARQGFALRYGEHLFPLRADDDAEISTVGQAAYREADTLRALIERQHYRLDYWRNASDRLNWRRFFEVTQLAGIRIEDPQAFEAAHRLAFAFYEEGLIDGLRIDHVDGLADPAGYCAKLRARLEALSRKRPSWATPGPAWLIVEKILAPGEALPTDWDVDGTTGYDFMDQVDAVLHDGRSEPILASFWSEISGRPAAFADEEQSARREVLEHGFEGQLEYVVDRLMALAAAAGRDLDIPRGAMRRATAALVCNMHSYRTYLTGAGEIEEPGPFFQAALETARAQPQAEHLALDFISAAMTGCGPRLPADLRSSAVQRFNQLTSPLAARSVEDTAFYRYGRLLSRNDVGFDAARLTLPVAEFHERMRERATAQPRSMLALATHDHKRGADVRARLAVISEDVQRWREVVEGWFTQNKAIRPDELDRGDEYQFYQMLVGSWPLDGSALAGEFAHRLSAWWVKALREAKLKTGWVSPNESYELAAEQFLRATLDSSRSAAFLQSVEHYVETIAPAAALNGIVQLILQCTAPGVPDTYQGTEFWDLSMVDPDNRRPVDFAVRQHALASEAEESELRRHWRDGRIKQQVLYRLLRARRERPDLFVGASYRPLAVTGVRQDDVVAYLRETQHAALLVVAPLRCAAMVSAELTLSAAWWQDTRIELPTFSAEWRPIVGGAVSGNMLAPSGPGSDSAYRVAIAQR</sequence>
<organism evidence="2 3">
    <name type="scientific">Bosea eneae</name>
    <dbReference type="NCBI Taxonomy" id="151454"/>
    <lineage>
        <taxon>Bacteria</taxon>
        <taxon>Pseudomonadati</taxon>
        <taxon>Pseudomonadota</taxon>
        <taxon>Alphaproteobacteria</taxon>
        <taxon>Hyphomicrobiales</taxon>
        <taxon>Boseaceae</taxon>
        <taxon>Bosea</taxon>
    </lineage>
</organism>
<dbReference type="EC" id="5.4.99.15" evidence="2"/>
<dbReference type="InterPro" id="IPR012767">
    <property type="entry name" value="Trehalose_TreY"/>
</dbReference>
<dbReference type="NCBIfam" id="TIGR02401">
    <property type="entry name" value="trehalose_TreY"/>
    <property type="match status" value="1"/>
</dbReference>
<dbReference type="Proteomes" id="UP001596053">
    <property type="component" value="Unassembled WGS sequence"/>
</dbReference>
<dbReference type="InterPro" id="IPR013797">
    <property type="entry name" value="Maltooligo_trehalose_synth_4"/>
</dbReference>
<dbReference type="InterPro" id="IPR006047">
    <property type="entry name" value="GH13_cat_dom"/>
</dbReference>
<dbReference type="InterPro" id="IPR017853">
    <property type="entry name" value="GH"/>
</dbReference>
<evidence type="ECO:0000259" key="1">
    <source>
        <dbReference type="SMART" id="SM00642"/>
    </source>
</evidence>
<gene>
    <name evidence="2" type="primary">treY</name>
    <name evidence="2" type="ORF">ACFPOB_12800</name>
</gene>
<dbReference type="CDD" id="cd11336">
    <property type="entry name" value="AmyAc_MTSase"/>
    <property type="match status" value="1"/>
</dbReference>
<dbReference type="Gene3D" id="3.20.20.80">
    <property type="entry name" value="Glycosidases"/>
    <property type="match status" value="1"/>
</dbReference>
<accession>A0ABW0IQ76</accession>
<dbReference type="SUPFAM" id="SSF51445">
    <property type="entry name" value="(Trans)glycosidases"/>
    <property type="match status" value="1"/>
</dbReference>
<dbReference type="PANTHER" id="PTHR10357:SF216">
    <property type="entry name" value="MALTOOLIGOSYL TREHALOSE SYNTHASE-RELATED"/>
    <property type="match status" value="1"/>
</dbReference>
<evidence type="ECO:0000313" key="2">
    <source>
        <dbReference type="EMBL" id="MFC5420437.1"/>
    </source>
</evidence>
<keyword evidence="3" id="KW-1185">Reference proteome</keyword>
<dbReference type="PANTHER" id="PTHR10357">
    <property type="entry name" value="ALPHA-AMYLASE FAMILY MEMBER"/>
    <property type="match status" value="1"/>
</dbReference>
<evidence type="ECO:0000313" key="3">
    <source>
        <dbReference type="Proteomes" id="UP001596053"/>
    </source>
</evidence>
<feature type="domain" description="Glycosyl hydrolase family 13 catalytic" evidence="1">
    <location>
        <begin position="2"/>
        <end position="735"/>
    </location>
</feature>
<reference evidence="3" key="1">
    <citation type="journal article" date="2019" name="Int. J. Syst. Evol. Microbiol.">
        <title>The Global Catalogue of Microorganisms (GCM) 10K type strain sequencing project: providing services to taxonomists for standard genome sequencing and annotation.</title>
        <authorList>
            <consortium name="The Broad Institute Genomics Platform"/>
            <consortium name="The Broad Institute Genome Sequencing Center for Infectious Disease"/>
            <person name="Wu L."/>
            <person name="Ma J."/>
        </authorList>
    </citation>
    <scope>NUCLEOTIDE SEQUENCE [LARGE SCALE GENOMIC DNA]</scope>
    <source>
        <strain evidence="3">NCAIM B.01391</strain>
    </source>
</reference>
<comment type="caution">
    <text evidence="2">The sequence shown here is derived from an EMBL/GenBank/DDBJ whole genome shotgun (WGS) entry which is preliminary data.</text>
</comment>
<protein>
    <submittedName>
        <fullName evidence="2">Malto-oligosyltrehalose synthase</fullName>
        <ecNumber evidence="2">5.4.99.15</ecNumber>
    </submittedName>
</protein>
<proteinExistence type="predicted"/>
<dbReference type="Gene3D" id="1.10.150.200">
    <property type="entry name" value="Maltooligosyl trehalose synthase, domain 3"/>
    <property type="match status" value="1"/>
</dbReference>
<dbReference type="RefSeq" id="WP_377798884.1">
    <property type="nucleotide sequence ID" value="NZ_JBHSLW010000016.1"/>
</dbReference>
<dbReference type="EMBL" id="JBHSLW010000016">
    <property type="protein sequence ID" value="MFC5420437.1"/>
    <property type="molecule type" value="Genomic_DNA"/>
</dbReference>
<dbReference type="Gene3D" id="1.10.10.470">
    <property type="entry name" value="Maltooligosyl trehalose synthase, domain 4"/>
    <property type="match status" value="1"/>
</dbReference>
<keyword evidence="2" id="KW-0413">Isomerase</keyword>